<dbReference type="InterPro" id="IPR004638">
    <property type="entry name" value="EmrB-like"/>
</dbReference>
<dbReference type="Gene3D" id="1.20.1250.20">
    <property type="entry name" value="MFS general substrate transporter like domains"/>
    <property type="match status" value="1"/>
</dbReference>
<dbReference type="NCBIfam" id="TIGR00711">
    <property type="entry name" value="efflux_EmrB"/>
    <property type="match status" value="1"/>
</dbReference>
<evidence type="ECO:0000256" key="8">
    <source>
        <dbReference type="SAM" id="Phobius"/>
    </source>
</evidence>
<evidence type="ECO:0000256" key="5">
    <source>
        <dbReference type="ARBA" id="ARBA00022692"/>
    </source>
</evidence>
<evidence type="ECO:0000256" key="2">
    <source>
        <dbReference type="ARBA" id="ARBA00007520"/>
    </source>
</evidence>
<feature type="transmembrane region" description="Helical" evidence="8">
    <location>
        <begin position="404"/>
        <end position="422"/>
    </location>
</feature>
<dbReference type="EMBL" id="FOBF01000001">
    <property type="protein sequence ID" value="SEK33086.1"/>
    <property type="molecule type" value="Genomic_DNA"/>
</dbReference>
<keyword evidence="6 8" id="KW-1133">Transmembrane helix</keyword>
<dbReference type="SUPFAM" id="SSF103473">
    <property type="entry name" value="MFS general substrate transporter"/>
    <property type="match status" value="1"/>
</dbReference>
<dbReference type="GO" id="GO:0005886">
    <property type="term" value="C:plasma membrane"/>
    <property type="evidence" value="ECO:0007669"/>
    <property type="project" value="UniProtKB-SubCell"/>
</dbReference>
<dbReference type="Gene3D" id="1.20.1720.10">
    <property type="entry name" value="Multidrug resistance protein D"/>
    <property type="match status" value="1"/>
</dbReference>
<dbReference type="InterPro" id="IPR011701">
    <property type="entry name" value="MFS"/>
</dbReference>
<dbReference type="InterPro" id="IPR036259">
    <property type="entry name" value="MFS_trans_sf"/>
</dbReference>
<feature type="domain" description="Major facilitator superfamily (MFS) profile" evidence="9">
    <location>
        <begin position="9"/>
        <end position="495"/>
    </location>
</feature>
<feature type="transmembrane region" description="Helical" evidence="8">
    <location>
        <begin position="230"/>
        <end position="248"/>
    </location>
</feature>
<dbReference type="PRINTS" id="PR01036">
    <property type="entry name" value="TCRTETB"/>
</dbReference>
<feature type="transmembrane region" description="Helical" evidence="8">
    <location>
        <begin position="269"/>
        <end position="292"/>
    </location>
</feature>
<protein>
    <submittedName>
        <fullName evidence="10">Drug resistance transporter, EmrB/QacA subfamily</fullName>
    </submittedName>
</protein>
<comment type="similarity">
    <text evidence="2">Belongs to the major facilitator superfamily. TCR/Tet family.</text>
</comment>
<sequence>MRQKGLGLIIIALMLGMLLAALDQTIVSTALPTIVSDLGGLEHLSWVVTGYMLASTVSTPLWGKLGDQYGRKRLFVGAIVIFLAGSALCGLSGDMGQLIAFRSVQGLGGGGLMVLAQAIVGDVVSARERGRYQGFFGGVFAVASIVGPLLGGLFVDHLSWHWVFYVNLPLGAVALLVIAAVLPADRRAGRQRIDRPRVDYAGVVLLGGATSCLVLVSTWGGTLYPWGDPVIAGLAIAAVALLAGWVLAERRAAEPVLPLGLFRSRAFAMASVVGFVVGFGMFGALTYLPLFLQVVHRVSPTVSGLYLLPMMAGMLTMSIVSGQIITRTGKYRYLPIAGTGVATGGMLLLSTMDEHSSLLAMGAYLLVLGVGLGMTTQVLVIVVQNAVGFENLGVATSGATYFRSIGGSFGVATLGSVFTATLGTELQRVLAGARLPPGFDPARVRSDPAVLGRLPPALAGEFIHVYASAIAAVFRVAAPIMFAAFVLSWFIPQTRLRETTKAADLGESLGAASAERSSLAEVERGLVRLADADLRRGYYARLGALAGLDSLPPQAVWIIARLGGEGWVRADTLAERARVSREYGRPYADRLVADGLAHRSEDGESLRLTPEGEQVALRLLACSREGLARLVGDWGPDPRLDQLCDRIAPQFLGVDSDRPP</sequence>
<dbReference type="InterPro" id="IPR036390">
    <property type="entry name" value="WH_DNA-bd_sf"/>
</dbReference>
<dbReference type="CDD" id="cd17502">
    <property type="entry name" value="MFS_Azr1_MDR_like"/>
    <property type="match status" value="1"/>
</dbReference>
<feature type="transmembrane region" description="Helical" evidence="8">
    <location>
        <begin position="203"/>
        <end position="224"/>
    </location>
</feature>
<accession>A0A1H7G420</accession>
<evidence type="ECO:0000256" key="3">
    <source>
        <dbReference type="ARBA" id="ARBA00022448"/>
    </source>
</evidence>
<dbReference type="OrthoDB" id="7375466at2"/>
<keyword evidence="11" id="KW-1185">Reference proteome</keyword>
<evidence type="ECO:0000256" key="7">
    <source>
        <dbReference type="ARBA" id="ARBA00023136"/>
    </source>
</evidence>
<keyword evidence="5 8" id="KW-0812">Transmembrane</keyword>
<feature type="transmembrane region" description="Helical" evidence="8">
    <location>
        <begin position="160"/>
        <end position="182"/>
    </location>
</feature>
<evidence type="ECO:0000259" key="9">
    <source>
        <dbReference type="PROSITE" id="PS50850"/>
    </source>
</evidence>
<evidence type="ECO:0000313" key="10">
    <source>
        <dbReference type="EMBL" id="SEK33086.1"/>
    </source>
</evidence>
<evidence type="ECO:0000313" key="11">
    <source>
        <dbReference type="Proteomes" id="UP000198953"/>
    </source>
</evidence>
<evidence type="ECO:0000256" key="1">
    <source>
        <dbReference type="ARBA" id="ARBA00004651"/>
    </source>
</evidence>
<feature type="transmembrane region" description="Helical" evidence="8">
    <location>
        <begin position="463"/>
        <end position="491"/>
    </location>
</feature>
<feature type="transmembrane region" description="Helical" evidence="8">
    <location>
        <begin position="44"/>
        <end position="62"/>
    </location>
</feature>
<feature type="transmembrane region" description="Helical" evidence="8">
    <location>
        <begin position="358"/>
        <end position="383"/>
    </location>
</feature>
<dbReference type="STRING" id="46177.SAMN05660976_00284"/>
<dbReference type="Gene3D" id="1.10.10.10">
    <property type="entry name" value="Winged helix-like DNA-binding domain superfamily/Winged helix DNA-binding domain"/>
    <property type="match status" value="1"/>
</dbReference>
<evidence type="ECO:0000256" key="4">
    <source>
        <dbReference type="ARBA" id="ARBA00022475"/>
    </source>
</evidence>
<dbReference type="Proteomes" id="UP000198953">
    <property type="component" value="Unassembled WGS sequence"/>
</dbReference>
<dbReference type="InterPro" id="IPR036388">
    <property type="entry name" value="WH-like_DNA-bd_sf"/>
</dbReference>
<dbReference type="RefSeq" id="WP_055507958.1">
    <property type="nucleotide sequence ID" value="NZ_BBZG01000005.1"/>
</dbReference>
<evidence type="ECO:0000256" key="6">
    <source>
        <dbReference type="ARBA" id="ARBA00022989"/>
    </source>
</evidence>
<proteinExistence type="inferred from homology"/>
<feature type="transmembrane region" description="Helical" evidence="8">
    <location>
        <begin position="99"/>
        <end position="120"/>
    </location>
</feature>
<keyword evidence="4" id="KW-1003">Cell membrane</keyword>
<dbReference type="AlphaFoldDB" id="A0A1H7G420"/>
<comment type="subcellular location">
    <subcellularLocation>
        <location evidence="1">Cell membrane</location>
        <topology evidence="1">Multi-pass membrane protein</topology>
    </subcellularLocation>
</comment>
<dbReference type="Pfam" id="PF07690">
    <property type="entry name" value="MFS_1"/>
    <property type="match status" value="1"/>
</dbReference>
<name>A0A1H7G420_9ACTN</name>
<dbReference type="PROSITE" id="PS50850">
    <property type="entry name" value="MFS"/>
    <property type="match status" value="1"/>
</dbReference>
<dbReference type="InterPro" id="IPR020846">
    <property type="entry name" value="MFS_dom"/>
</dbReference>
<reference evidence="10 11" key="1">
    <citation type="submission" date="2016-10" db="EMBL/GenBank/DDBJ databases">
        <authorList>
            <person name="de Groot N.N."/>
        </authorList>
    </citation>
    <scope>NUCLEOTIDE SEQUENCE [LARGE SCALE GENOMIC DNA]</scope>
    <source>
        <strain evidence="10 11">DSM 43357</strain>
    </source>
</reference>
<feature type="transmembrane region" description="Helical" evidence="8">
    <location>
        <begin position="304"/>
        <end position="326"/>
    </location>
</feature>
<feature type="transmembrane region" description="Helical" evidence="8">
    <location>
        <begin position="333"/>
        <end position="352"/>
    </location>
</feature>
<dbReference type="PANTHER" id="PTHR23501">
    <property type="entry name" value="MAJOR FACILITATOR SUPERFAMILY"/>
    <property type="match status" value="1"/>
</dbReference>
<feature type="transmembrane region" description="Helical" evidence="8">
    <location>
        <begin position="132"/>
        <end position="154"/>
    </location>
</feature>
<dbReference type="GO" id="GO:0022857">
    <property type="term" value="F:transmembrane transporter activity"/>
    <property type="evidence" value="ECO:0007669"/>
    <property type="project" value="InterPro"/>
</dbReference>
<dbReference type="SUPFAM" id="SSF46785">
    <property type="entry name" value="Winged helix' DNA-binding domain"/>
    <property type="match status" value="1"/>
</dbReference>
<dbReference type="PANTHER" id="PTHR23501:SF197">
    <property type="entry name" value="COMD"/>
    <property type="match status" value="1"/>
</dbReference>
<feature type="transmembrane region" description="Helical" evidence="8">
    <location>
        <begin position="74"/>
        <end position="93"/>
    </location>
</feature>
<organism evidence="10 11">
    <name type="scientific">Nonomuraea pusilla</name>
    <dbReference type="NCBI Taxonomy" id="46177"/>
    <lineage>
        <taxon>Bacteria</taxon>
        <taxon>Bacillati</taxon>
        <taxon>Actinomycetota</taxon>
        <taxon>Actinomycetes</taxon>
        <taxon>Streptosporangiales</taxon>
        <taxon>Streptosporangiaceae</taxon>
        <taxon>Nonomuraea</taxon>
    </lineage>
</organism>
<keyword evidence="7 8" id="KW-0472">Membrane</keyword>
<gene>
    <name evidence="10" type="ORF">SAMN05660976_00284</name>
</gene>
<keyword evidence="3" id="KW-0813">Transport</keyword>
<dbReference type="FunFam" id="1.20.1720.10:FF:000004">
    <property type="entry name" value="EmrB/QacA family drug resistance transporter"/>
    <property type="match status" value="1"/>
</dbReference>